<organism evidence="2 3">
    <name type="scientific">Ottowia testudinis</name>
    <dbReference type="NCBI Taxonomy" id="2816950"/>
    <lineage>
        <taxon>Bacteria</taxon>
        <taxon>Pseudomonadati</taxon>
        <taxon>Pseudomonadota</taxon>
        <taxon>Betaproteobacteria</taxon>
        <taxon>Burkholderiales</taxon>
        <taxon>Comamonadaceae</taxon>
        <taxon>Ottowia</taxon>
    </lineage>
</organism>
<dbReference type="InterPro" id="IPR021880">
    <property type="entry name" value="DUF3489"/>
</dbReference>
<proteinExistence type="predicted"/>
<dbReference type="AlphaFoldDB" id="A0A975CPG3"/>
<reference evidence="2" key="1">
    <citation type="submission" date="2021-03" db="EMBL/GenBank/DDBJ databases">
        <title>Ottowia sp. 27C isolated from the cloaca of a Giant Asian pond turtle (Heosemys grandis).</title>
        <authorList>
            <person name="Spergser J."/>
            <person name="Busse H.-J."/>
        </authorList>
    </citation>
    <scope>NUCLEOTIDE SEQUENCE</scope>
    <source>
        <strain evidence="2">27C</strain>
    </source>
</reference>
<dbReference type="Pfam" id="PF11994">
    <property type="entry name" value="DUF3489"/>
    <property type="match status" value="1"/>
</dbReference>
<dbReference type="Proteomes" id="UP000663903">
    <property type="component" value="Chromosome"/>
</dbReference>
<feature type="compositionally biased region" description="Low complexity" evidence="1">
    <location>
        <begin position="13"/>
        <end position="26"/>
    </location>
</feature>
<feature type="region of interest" description="Disordered" evidence="1">
    <location>
        <begin position="1"/>
        <end position="28"/>
    </location>
</feature>
<evidence type="ECO:0000256" key="1">
    <source>
        <dbReference type="SAM" id="MobiDB-lite"/>
    </source>
</evidence>
<gene>
    <name evidence="2" type="ORF">J1M35_05470</name>
</gene>
<keyword evidence="3" id="KW-1185">Reference proteome</keyword>
<dbReference type="EMBL" id="CP071796">
    <property type="protein sequence ID" value="QTD47278.1"/>
    <property type="molecule type" value="Genomic_DNA"/>
</dbReference>
<evidence type="ECO:0000313" key="3">
    <source>
        <dbReference type="Proteomes" id="UP000663903"/>
    </source>
</evidence>
<protein>
    <submittedName>
        <fullName evidence="2">DUF3489 domain-containing protein</fullName>
    </submittedName>
</protein>
<evidence type="ECO:0000313" key="2">
    <source>
        <dbReference type="EMBL" id="QTD47278.1"/>
    </source>
</evidence>
<sequence length="102" mass="10702">MAKPALPKPQSCTAAAPTAAAPSTASRDTTQARLITALKHQSGATIEQLMHLSGWQAHSVRGFISGVLRKKLQLVVDHQRGEQGTVYWIREGAAASTAGGAQ</sequence>
<accession>A0A975CPG3</accession>
<name>A0A975CPG3_9BURK</name>
<dbReference type="KEGG" id="otd:J1M35_05470"/>